<dbReference type="InterPro" id="IPR013216">
    <property type="entry name" value="Methyltransf_11"/>
</dbReference>
<dbReference type="CDD" id="cd02440">
    <property type="entry name" value="AdoMet_MTases"/>
    <property type="match status" value="1"/>
</dbReference>
<name>A0A679IKA0_9ENTE</name>
<protein>
    <submittedName>
        <fullName evidence="2">Methyltransferase</fullName>
    </submittedName>
</protein>
<dbReference type="KEGG" id="esg:EsVE80_21050"/>
<dbReference type="GO" id="GO:0008757">
    <property type="term" value="F:S-adenosylmethionine-dependent methyltransferase activity"/>
    <property type="evidence" value="ECO:0007669"/>
    <property type="project" value="InterPro"/>
</dbReference>
<dbReference type="GO" id="GO:0032259">
    <property type="term" value="P:methylation"/>
    <property type="evidence" value="ECO:0007669"/>
    <property type="project" value="UniProtKB-KW"/>
</dbReference>
<evidence type="ECO:0000313" key="2">
    <source>
        <dbReference type="EMBL" id="BCA86582.1"/>
    </source>
</evidence>
<accession>A0A679IKA0</accession>
<dbReference type="EMBL" id="AP022822">
    <property type="protein sequence ID" value="BCA86582.1"/>
    <property type="molecule type" value="Genomic_DNA"/>
</dbReference>
<dbReference type="InterPro" id="IPR029063">
    <property type="entry name" value="SAM-dependent_MTases_sf"/>
</dbReference>
<keyword evidence="3" id="KW-1185">Reference proteome</keyword>
<dbReference type="Gene3D" id="3.40.50.150">
    <property type="entry name" value="Vaccinia Virus protein VP39"/>
    <property type="match status" value="1"/>
</dbReference>
<reference evidence="2 3" key="1">
    <citation type="submission" date="2020-02" db="EMBL/GenBank/DDBJ databases">
        <title>Characterization of vanA genotype vancomycin-resistant Enterococcus saigonensis VE80.</title>
        <authorList>
            <person name="Harada T."/>
            <person name="Motooka D."/>
            <person name="Nakamura S."/>
            <person name="Yamamoto Y."/>
            <person name="Kawahara R."/>
            <person name="Kawatsu K."/>
        </authorList>
    </citation>
    <scope>NUCLEOTIDE SEQUENCE [LARGE SCALE GENOMIC DNA]</scope>
    <source>
        <strain evidence="2 3">VE80</strain>
    </source>
</reference>
<evidence type="ECO:0000259" key="1">
    <source>
        <dbReference type="Pfam" id="PF08241"/>
    </source>
</evidence>
<feature type="domain" description="Methyltransferase type 11" evidence="1">
    <location>
        <begin position="46"/>
        <end position="140"/>
    </location>
</feature>
<proteinExistence type="predicted"/>
<organism evidence="2 3">
    <name type="scientific">Enterococcus saigonensis</name>
    <dbReference type="NCBI Taxonomy" id="1805431"/>
    <lineage>
        <taxon>Bacteria</taxon>
        <taxon>Bacillati</taxon>
        <taxon>Bacillota</taxon>
        <taxon>Bacilli</taxon>
        <taxon>Lactobacillales</taxon>
        <taxon>Enterococcaceae</taxon>
        <taxon>Enterococcus</taxon>
    </lineage>
</organism>
<dbReference type="Pfam" id="PF08241">
    <property type="entry name" value="Methyltransf_11"/>
    <property type="match status" value="1"/>
</dbReference>
<dbReference type="PANTHER" id="PTHR43861:SF1">
    <property type="entry name" value="TRANS-ACONITATE 2-METHYLTRANSFERASE"/>
    <property type="match status" value="1"/>
</dbReference>
<keyword evidence="2" id="KW-0808">Transferase</keyword>
<sequence>MKNIYDNENFFYKYSQMSRSQKGLAGAGEWQTFQKLLPNFNGKSVLDLGCGYGWHCLYAAEHGAKNITGVDLSQKMLTVARQKTKAYPIHYVQDDIATVSFLADSFDIVISSLAIHYVADFASLIANIKKYLKPEGILLFSVEHPAFTAEGSEDWYYDVQGNKLHYPLDNYFTEGLRETNFLEEKVVKYHRTLTTYLQTLLKNNFILLDVVEPMPPKDMLCEPGMKDELRRPMMLLVKAKNKKS</sequence>
<keyword evidence="2" id="KW-0489">Methyltransferase</keyword>
<dbReference type="AlphaFoldDB" id="A0A679IKA0"/>
<dbReference type="SUPFAM" id="SSF53335">
    <property type="entry name" value="S-adenosyl-L-methionine-dependent methyltransferases"/>
    <property type="match status" value="1"/>
</dbReference>
<dbReference type="Proteomes" id="UP000502998">
    <property type="component" value="Chromosome"/>
</dbReference>
<dbReference type="PANTHER" id="PTHR43861">
    <property type="entry name" value="TRANS-ACONITATE 2-METHYLTRANSFERASE-RELATED"/>
    <property type="match status" value="1"/>
</dbReference>
<gene>
    <name evidence="2" type="ORF">EsVE80_21050</name>
</gene>
<evidence type="ECO:0000313" key="3">
    <source>
        <dbReference type="Proteomes" id="UP000502998"/>
    </source>
</evidence>